<feature type="region of interest" description="Disordered" evidence="2">
    <location>
        <begin position="247"/>
        <end position="340"/>
    </location>
</feature>
<feature type="region of interest" description="Disordered" evidence="2">
    <location>
        <begin position="475"/>
        <end position="501"/>
    </location>
</feature>
<sequence>MMDITNGWNETITYPSVDYQSQTFVTKHDLELLHKKIIATDLIVQKYQDANKALLRLQAENDAFKQQIEQVTNECCIFGKQVTECTQECDNLKEQIEILNGEKRELHQQLRILQDENTNNYHEIMVLKQYESLKEINDQLTKTVDRQQKQVSKLQLQAQRQSSIVYKPSKTSQEPSETEIALTSSKKSVRELKLALGRLVNFVQLSKIEIPTSLNIRPVLKAHEINDDFLEYEGIFIHKPVKRKVKKPVVSQIEDKNDDDDDDDDDNGDFIDVTETVSTSSVNTTTAPVNIIEETPVPSRSSSRQQEKKKEIPKTKSKKKPAAKSRRQPDRSKSLDSPTKLDDLANELAIALSQPNQEEPISQLSTFLSDDDDEDKTLKSDKKQVPTIVYNPMILQPQINRPRTRSTIALKPKSPKTISKHISFFSDDDNEEAIQNKLPPILSTHEQINSSLLQVDSITPMEYDIPDKSTKYMSCLSEDDDDNKSLSSTSTSITVQQPIHQEYMPRLDLNITKDDDHSQSSVLSTIPISTTDVLSQSLSSIEDSQPNKQEETIQDDNNHTQPTNTLDPNHTKIVLQETIQDDNNHTQPTNTLDPNHTKIVLRLLHVLTQLPTAFKPLRPIRRRIQQKTMPEKHITTLTEENSANETIDTTVTEISVDPVHEIEEQTCAITNDLPENQIFTTVEESINTTTDNLLTDSEMTHPEEIDVLSNNSLSIPIEEQSEVIEENKITTDNLLASQSSIEEKHVTIIEDPKDTPTTSEQIEEEVDTSIDSISNNLLSIPTEDNSTIKNETLEEHVFIPDKEQVKPIENIDKTMREIDEKSAIIKEPLIMSTSPKTTSSIEPIQFKRPLPPPPPVAVVLAKPQQFLLKPIQISIISRLLHVLTNLPVKPLSLPLPYPSGKRKRKSVTKKSSIIPTRQTSNPVPPPAPVRMQTRSLNSIRSCIARCNQPKTIAKKRTATEIISSPPKPSKRIKSTTTQQTHNEYDLIIKFLNSFSKEINNELTQFIEQKLNDDVLLLNDNIYRIISELLINKCNMILPFIKQLHPYEESIKILLIYIHSKSSRFQQYFLTKLNQTFEYETKQQQQQQISHHHIEILNRLFFVSCSIFTLSSSVTIYARLFDIGYYFSHDILINTLSFILNNCSSLISIDCQTKSSNILLHQILFDILREKKFNISYEYLENLFIAYHRYTHDQEDLQRCFILICRYQTWLWCSNDLCRKFLFPLLNQINEQYQQRGIILNILQYILFLYRDNEDFKQDTIFHDQIKQLLSSLKTMNSSECIVRDKIFSILHTCC</sequence>
<evidence type="ECO:0000256" key="2">
    <source>
        <dbReference type="SAM" id="MobiDB-lite"/>
    </source>
</evidence>
<feature type="compositionally biased region" description="Low complexity" evidence="2">
    <location>
        <begin position="273"/>
        <end position="286"/>
    </location>
</feature>
<accession>A0A819LWH0</accession>
<feature type="compositionally biased region" description="Basic and acidic residues" evidence="2">
    <location>
        <begin position="327"/>
        <end position="340"/>
    </location>
</feature>
<feature type="compositionally biased region" description="Basic residues" evidence="2">
    <location>
        <begin position="315"/>
        <end position="326"/>
    </location>
</feature>
<feature type="region of interest" description="Disordered" evidence="2">
    <location>
        <begin position="534"/>
        <end position="569"/>
    </location>
</feature>
<comment type="caution">
    <text evidence="3">The sequence shown here is derived from an EMBL/GenBank/DDBJ whole genome shotgun (WGS) entry which is preliminary data.</text>
</comment>
<protein>
    <submittedName>
        <fullName evidence="3">Uncharacterized protein</fullName>
    </submittedName>
</protein>
<proteinExistence type="predicted"/>
<reference evidence="3" key="1">
    <citation type="submission" date="2021-02" db="EMBL/GenBank/DDBJ databases">
        <authorList>
            <person name="Nowell W R."/>
        </authorList>
    </citation>
    <scope>NUCLEOTIDE SEQUENCE</scope>
</reference>
<feature type="compositionally biased region" description="Polar residues" evidence="2">
    <location>
        <begin position="534"/>
        <end position="547"/>
    </location>
</feature>
<feature type="coiled-coil region" evidence="1">
    <location>
        <begin position="47"/>
        <end position="157"/>
    </location>
</feature>
<evidence type="ECO:0000313" key="3">
    <source>
        <dbReference type="EMBL" id="CAF3969023.1"/>
    </source>
</evidence>
<evidence type="ECO:0000256" key="1">
    <source>
        <dbReference type="SAM" id="Coils"/>
    </source>
</evidence>
<feature type="region of interest" description="Disordered" evidence="2">
    <location>
        <begin position="897"/>
        <end position="928"/>
    </location>
</feature>
<gene>
    <name evidence="3" type="ORF">KXQ929_LOCUS26662</name>
</gene>
<feature type="compositionally biased region" description="Polar residues" evidence="2">
    <location>
        <begin position="485"/>
        <end position="499"/>
    </location>
</feature>
<dbReference type="EMBL" id="CAJOBB010002440">
    <property type="protein sequence ID" value="CAF3969023.1"/>
    <property type="molecule type" value="Genomic_DNA"/>
</dbReference>
<dbReference type="Proteomes" id="UP000663868">
    <property type="component" value="Unassembled WGS sequence"/>
</dbReference>
<organism evidence="3 4">
    <name type="scientific">Adineta steineri</name>
    <dbReference type="NCBI Taxonomy" id="433720"/>
    <lineage>
        <taxon>Eukaryota</taxon>
        <taxon>Metazoa</taxon>
        <taxon>Spiralia</taxon>
        <taxon>Gnathifera</taxon>
        <taxon>Rotifera</taxon>
        <taxon>Eurotatoria</taxon>
        <taxon>Bdelloidea</taxon>
        <taxon>Adinetida</taxon>
        <taxon>Adinetidae</taxon>
        <taxon>Adineta</taxon>
    </lineage>
</organism>
<name>A0A819LWH0_9BILA</name>
<evidence type="ECO:0000313" key="4">
    <source>
        <dbReference type="Proteomes" id="UP000663868"/>
    </source>
</evidence>
<feature type="compositionally biased region" description="Polar residues" evidence="2">
    <location>
        <begin position="559"/>
        <end position="568"/>
    </location>
</feature>
<feature type="compositionally biased region" description="Basic and acidic residues" evidence="2">
    <location>
        <begin position="305"/>
        <end position="314"/>
    </location>
</feature>
<feature type="compositionally biased region" description="Acidic residues" evidence="2">
    <location>
        <begin position="256"/>
        <end position="269"/>
    </location>
</feature>
<keyword evidence="1" id="KW-0175">Coiled coil</keyword>